<comment type="caution">
    <text evidence="6">The sequence shown here is derived from an EMBL/GenBank/DDBJ whole genome shotgun (WGS) entry which is preliminary data.</text>
</comment>
<dbReference type="InterPro" id="IPR036388">
    <property type="entry name" value="WH-like_DNA-bd_sf"/>
</dbReference>
<dbReference type="GO" id="GO:0043565">
    <property type="term" value="F:sequence-specific DNA binding"/>
    <property type="evidence" value="ECO:0007669"/>
    <property type="project" value="TreeGrafter"/>
</dbReference>
<feature type="domain" description="HTH lysR-type" evidence="5">
    <location>
        <begin position="9"/>
        <end position="66"/>
    </location>
</feature>
<evidence type="ECO:0000256" key="3">
    <source>
        <dbReference type="ARBA" id="ARBA00023125"/>
    </source>
</evidence>
<dbReference type="GO" id="GO:0003700">
    <property type="term" value="F:DNA-binding transcription factor activity"/>
    <property type="evidence" value="ECO:0007669"/>
    <property type="project" value="InterPro"/>
</dbReference>
<dbReference type="Pfam" id="PF00126">
    <property type="entry name" value="HTH_1"/>
    <property type="match status" value="1"/>
</dbReference>
<dbReference type="Pfam" id="PF03466">
    <property type="entry name" value="LysR_substrate"/>
    <property type="match status" value="1"/>
</dbReference>
<dbReference type="RefSeq" id="WP_144810501.1">
    <property type="nucleotide sequence ID" value="NZ_VNFE01000002.1"/>
</dbReference>
<accession>A0A558JBA8</accession>
<dbReference type="PANTHER" id="PTHR30537:SF74">
    <property type="entry name" value="HTH-TYPE TRANSCRIPTIONAL REGULATOR TRPI"/>
    <property type="match status" value="1"/>
</dbReference>
<dbReference type="InterPro" id="IPR005119">
    <property type="entry name" value="LysR_subst-bd"/>
</dbReference>
<name>A0A558JBA8_9GAMM</name>
<comment type="similarity">
    <text evidence="1">Belongs to the LysR transcriptional regulatory family.</text>
</comment>
<protein>
    <submittedName>
        <fullName evidence="6">LysR family transcriptional regulator</fullName>
    </submittedName>
</protein>
<evidence type="ECO:0000256" key="4">
    <source>
        <dbReference type="ARBA" id="ARBA00023163"/>
    </source>
</evidence>
<keyword evidence="4" id="KW-0804">Transcription</keyword>
<dbReference type="PANTHER" id="PTHR30537">
    <property type="entry name" value="HTH-TYPE TRANSCRIPTIONAL REGULATOR"/>
    <property type="match status" value="1"/>
</dbReference>
<dbReference type="AlphaFoldDB" id="A0A558JBA8"/>
<dbReference type="SUPFAM" id="SSF46785">
    <property type="entry name" value="Winged helix' DNA-binding domain"/>
    <property type="match status" value="1"/>
</dbReference>
<dbReference type="PROSITE" id="PS50931">
    <property type="entry name" value="HTH_LYSR"/>
    <property type="match status" value="1"/>
</dbReference>
<evidence type="ECO:0000313" key="7">
    <source>
        <dbReference type="Proteomes" id="UP000317288"/>
    </source>
</evidence>
<keyword evidence="2" id="KW-0805">Transcription regulation</keyword>
<dbReference type="FunFam" id="1.10.10.10:FF:000038">
    <property type="entry name" value="Glycine cleavage system transcriptional activator"/>
    <property type="match status" value="1"/>
</dbReference>
<evidence type="ECO:0000256" key="1">
    <source>
        <dbReference type="ARBA" id="ARBA00009437"/>
    </source>
</evidence>
<dbReference type="InterPro" id="IPR000847">
    <property type="entry name" value="LysR_HTH_N"/>
</dbReference>
<evidence type="ECO:0000259" key="5">
    <source>
        <dbReference type="PROSITE" id="PS50931"/>
    </source>
</evidence>
<dbReference type="Proteomes" id="UP000317288">
    <property type="component" value="Unassembled WGS sequence"/>
</dbReference>
<dbReference type="EMBL" id="VNFE01000002">
    <property type="protein sequence ID" value="TVU90937.1"/>
    <property type="molecule type" value="Genomic_DNA"/>
</dbReference>
<sequence length="312" mass="35112">MDNFIKSLPPLATLRPFEAAARLESFSRAADELHLTQAAISRQIRALEEDLGVMLFERRNRRVFLTREGREFGRTVSQALESIATGAQGLRGDPDDKRVVMFCQLCEAFYWLMPQLADFNRRYPEIEIQLATSTRPITEFSGSFDIALQTNGRPSGSHRLVFTAEDEIFPVCSPAYLKGATTPLSLNALLNQRLLHHHADPADWLEWDDWFRAMGHFELSSAESAVFDSYPLLLQAAVAGHGIALGWRRTTQRLIENGELIRPVAESLPQHDAIALYTRQGAPQRVGSEALLGWLREVLGDEPNINFNRLAI</sequence>
<keyword evidence="3" id="KW-0238">DNA-binding</keyword>
<dbReference type="InterPro" id="IPR058163">
    <property type="entry name" value="LysR-type_TF_proteobact-type"/>
</dbReference>
<gene>
    <name evidence="6" type="ORF">FQP89_07585</name>
</gene>
<evidence type="ECO:0000256" key="2">
    <source>
        <dbReference type="ARBA" id="ARBA00023015"/>
    </source>
</evidence>
<dbReference type="SUPFAM" id="SSF53850">
    <property type="entry name" value="Periplasmic binding protein-like II"/>
    <property type="match status" value="1"/>
</dbReference>
<dbReference type="Gene3D" id="1.10.10.10">
    <property type="entry name" value="Winged helix-like DNA-binding domain superfamily/Winged helix DNA-binding domain"/>
    <property type="match status" value="1"/>
</dbReference>
<reference evidence="6 7" key="1">
    <citation type="submission" date="2019-07" db="EMBL/GenBank/DDBJ databases">
        <title>Diversity of Bacteria from Kongsfjorden, Arctic.</title>
        <authorList>
            <person name="Yu Y."/>
        </authorList>
    </citation>
    <scope>NUCLEOTIDE SEQUENCE [LARGE SCALE GENOMIC DNA]</scope>
    <source>
        <strain evidence="6 7">SM1922</strain>
    </source>
</reference>
<dbReference type="GO" id="GO:0006351">
    <property type="term" value="P:DNA-templated transcription"/>
    <property type="evidence" value="ECO:0007669"/>
    <property type="project" value="TreeGrafter"/>
</dbReference>
<proteinExistence type="inferred from homology"/>
<evidence type="ECO:0000313" key="6">
    <source>
        <dbReference type="EMBL" id="TVU90937.1"/>
    </source>
</evidence>
<dbReference type="Gene3D" id="3.40.190.10">
    <property type="entry name" value="Periplasmic binding protein-like II"/>
    <property type="match status" value="2"/>
</dbReference>
<organism evidence="6 7">
    <name type="scientific">Vreelandella titanicae</name>
    <dbReference type="NCBI Taxonomy" id="664683"/>
    <lineage>
        <taxon>Bacteria</taxon>
        <taxon>Pseudomonadati</taxon>
        <taxon>Pseudomonadota</taxon>
        <taxon>Gammaproteobacteria</taxon>
        <taxon>Oceanospirillales</taxon>
        <taxon>Halomonadaceae</taxon>
        <taxon>Vreelandella</taxon>
    </lineage>
</organism>
<dbReference type="PRINTS" id="PR00039">
    <property type="entry name" value="HTHLYSR"/>
</dbReference>
<dbReference type="InterPro" id="IPR036390">
    <property type="entry name" value="WH_DNA-bd_sf"/>
</dbReference>